<evidence type="ECO:0000256" key="3">
    <source>
        <dbReference type="ARBA" id="ARBA00023015"/>
    </source>
</evidence>
<dbReference type="CTD" id="10474"/>
<organism evidence="8 9">
    <name type="scientific">Strongylocentrotus purpuratus</name>
    <name type="common">Purple sea urchin</name>
    <dbReference type="NCBI Taxonomy" id="7668"/>
    <lineage>
        <taxon>Eukaryota</taxon>
        <taxon>Metazoa</taxon>
        <taxon>Echinodermata</taxon>
        <taxon>Eleutherozoa</taxon>
        <taxon>Echinozoa</taxon>
        <taxon>Echinoidea</taxon>
        <taxon>Euechinoidea</taxon>
        <taxon>Echinacea</taxon>
        <taxon>Camarodonta</taxon>
        <taxon>Echinidea</taxon>
        <taxon>Strongylocentrotidae</taxon>
        <taxon>Strongylocentrotus</taxon>
    </lineage>
</organism>
<dbReference type="PANTHER" id="PTHR13556:SF2">
    <property type="entry name" value="TRANSCRIPTIONAL ADAPTER 3"/>
    <property type="match status" value="1"/>
</dbReference>
<dbReference type="AlphaFoldDB" id="A0A7M7PD73"/>
<dbReference type="GO" id="GO:0005634">
    <property type="term" value="C:nucleus"/>
    <property type="evidence" value="ECO:0007669"/>
    <property type="project" value="UniProtKB-SubCell"/>
</dbReference>
<keyword evidence="5" id="KW-0539">Nucleus</keyword>
<dbReference type="EnsemblMetazoa" id="XM_030993162">
    <property type="protein sequence ID" value="XP_030849022"/>
    <property type="gene ID" value="LOC594653"/>
</dbReference>
<dbReference type="FunCoup" id="A0A7M7PD73">
    <property type="interactions" value="1454"/>
</dbReference>
<sequence>MLHLASLLFRKLGSFLEEFTQQQRIMAEIKDLPFQFPELAHIDHKKSCPRYNAVVDREEENGSISMEELDCLQLELETMLAAVTRRIRQIQQEVQSMADLQEIKKEKKEPNLEKKEETSTTSAPPSGKRGRIDEKPEKPEKPPKKMKESSGKGGNTSTPGVGSNRPKAKSMSIHQKIQEYEFTDDPLSDVAPPRLPRNDTIDRFWASVEPYCADITNEDLKMLDELIKSGEEETEFFKVPSLGKHYSVRWAHEDLLEEQREGGRITDKKKGPSPNTKEAKAMLKKADRPDDDCCPFGTLTQRLISALVEENIMCPLEEEFLMDSSKEENGTITDGNTATSPKNGNRPFTVPHTKALEARIKEELLAQGLLDVDDPMIMGEEDEVLLELQKRQEELKALYAHNRTQKQRLVKLAKEEIKRQELRQKLRAADNECIDYYRRIMAAKQKKRSPTKKERDAAAKALRDRETIIKQLDTL</sequence>
<dbReference type="GO" id="GO:0003713">
    <property type="term" value="F:transcription coactivator activity"/>
    <property type="evidence" value="ECO:0000318"/>
    <property type="project" value="GO_Central"/>
</dbReference>
<evidence type="ECO:0000256" key="5">
    <source>
        <dbReference type="ARBA" id="ARBA00023242"/>
    </source>
</evidence>
<evidence type="ECO:0000256" key="7">
    <source>
        <dbReference type="SAM" id="MobiDB-lite"/>
    </source>
</evidence>
<dbReference type="PANTHER" id="PTHR13556">
    <property type="entry name" value="TRANSCRIPTIONAL ADAPTER 3-RELATED"/>
    <property type="match status" value="1"/>
</dbReference>
<dbReference type="InParanoid" id="A0A7M7PD73"/>
<feature type="region of interest" description="Disordered" evidence="7">
    <location>
        <begin position="101"/>
        <end position="172"/>
    </location>
</feature>
<dbReference type="GO" id="GO:0000124">
    <property type="term" value="C:SAGA complex"/>
    <property type="evidence" value="ECO:0000318"/>
    <property type="project" value="GO_Central"/>
</dbReference>
<feature type="coiled-coil region" evidence="6">
    <location>
        <begin position="73"/>
        <end position="100"/>
    </location>
</feature>
<feature type="compositionally biased region" description="Polar residues" evidence="7">
    <location>
        <begin position="330"/>
        <end position="343"/>
    </location>
</feature>
<dbReference type="OrthoDB" id="1232at2759"/>
<evidence type="ECO:0008006" key="10">
    <source>
        <dbReference type="Google" id="ProtNLM"/>
    </source>
</evidence>
<evidence type="ECO:0000313" key="8">
    <source>
        <dbReference type="EnsemblMetazoa" id="XP_030849022"/>
    </source>
</evidence>
<feature type="compositionally biased region" description="Basic and acidic residues" evidence="7">
    <location>
        <begin position="101"/>
        <end position="118"/>
    </location>
</feature>
<evidence type="ECO:0000256" key="6">
    <source>
        <dbReference type="SAM" id="Coils"/>
    </source>
</evidence>
<dbReference type="InterPro" id="IPR019340">
    <property type="entry name" value="Histone_AcTrfase_su3"/>
</dbReference>
<feature type="compositionally biased region" description="Basic and acidic residues" evidence="7">
    <location>
        <begin position="130"/>
        <end position="150"/>
    </location>
</feature>
<reference evidence="8" key="2">
    <citation type="submission" date="2021-01" db="UniProtKB">
        <authorList>
            <consortium name="EnsemblMetazoa"/>
        </authorList>
    </citation>
    <scope>IDENTIFICATION</scope>
</reference>
<proteinExistence type="inferred from homology"/>
<dbReference type="GO" id="GO:0006357">
    <property type="term" value="P:regulation of transcription by RNA polymerase II"/>
    <property type="evidence" value="ECO:0000318"/>
    <property type="project" value="GO_Central"/>
</dbReference>
<dbReference type="OMA" id="TPNKFWA"/>
<dbReference type="Proteomes" id="UP000007110">
    <property type="component" value="Unassembled WGS sequence"/>
</dbReference>
<evidence type="ECO:0000256" key="4">
    <source>
        <dbReference type="ARBA" id="ARBA00023163"/>
    </source>
</evidence>
<dbReference type="GeneID" id="594653"/>
<comment type="subcellular location">
    <subcellularLocation>
        <location evidence="1">Nucleus</location>
    </subcellularLocation>
</comment>
<keyword evidence="6" id="KW-0175">Coiled coil</keyword>
<name>A0A7M7PD73_STRPU</name>
<dbReference type="Pfam" id="PF10198">
    <property type="entry name" value="Ada3"/>
    <property type="match status" value="1"/>
</dbReference>
<accession>A0A7M7PD73</accession>
<evidence type="ECO:0000256" key="1">
    <source>
        <dbReference type="ARBA" id="ARBA00004123"/>
    </source>
</evidence>
<keyword evidence="4" id="KW-0804">Transcription</keyword>
<keyword evidence="9" id="KW-1185">Reference proteome</keyword>
<reference evidence="9" key="1">
    <citation type="submission" date="2015-02" db="EMBL/GenBank/DDBJ databases">
        <title>Genome sequencing for Strongylocentrotus purpuratus.</title>
        <authorList>
            <person name="Murali S."/>
            <person name="Liu Y."/>
            <person name="Vee V."/>
            <person name="English A."/>
            <person name="Wang M."/>
            <person name="Skinner E."/>
            <person name="Han Y."/>
            <person name="Muzny D.M."/>
            <person name="Worley K.C."/>
            <person name="Gibbs R.A."/>
        </authorList>
    </citation>
    <scope>NUCLEOTIDE SEQUENCE</scope>
</reference>
<feature type="coiled-coil region" evidence="6">
    <location>
        <begin position="403"/>
        <end position="439"/>
    </location>
</feature>
<evidence type="ECO:0000256" key="2">
    <source>
        <dbReference type="ARBA" id="ARBA00005330"/>
    </source>
</evidence>
<protein>
    <recommendedName>
        <fullName evidence="10">Transcriptional adapter 3-like</fullName>
    </recommendedName>
</protein>
<keyword evidence="3" id="KW-0805">Transcription regulation</keyword>
<dbReference type="KEGG" id="spu:594653"/>
<dbReference type="RefSeq" id="XP_030849022.1">
    <property type="nucleotide sequence ID" value="XM_030993162.1"/>
</dbReference>
<evidence type="ECO:0000313" key="9">
    <source>
        <dbReference type="Proteomes" id="UP000007110"/>
    </source>
</evidence>
<feature type="region of interest" description="Disordered" evidence="7">
    <location>
        <begin position="327"/>
        <end position="347"/>
    </location>
</feature>
<comment type="similarity">
    <text evidence="2">Belongs to the NGG1 family.</text>
</comment>